<dbReference type="SUPFAM" id="SSF51735">
    <property type="entry name" value="NAD(P)-binding Rossmann-fold domains"/>
    <property type="match status" value="1"/>
</dbReference>
<keyword evidence="3" id="KW-1185">Reference proteome</keyword>
<dbReference type="InterPro" id="IPR003781">
    <property type="entry name" value="CoA-bd"/>
</dbReference>
<proteinExistence type="predicted"/>
<dbReference type="PANTHER" id="PTHR33303">
    <property type="entry name" value="CYTOPLASMIC PROTEIN-RELATED"/>
    <property type="match status" value="1"/>
</dbReference>
<dbReference type="RefSeq" id="WP_184746149.1">
    <property type="nucleotide sequence ID" value="NZ_JACHGJ010000002.1"/>
</dbReference>
<sequence length="121" mass="13347">MSENVVVLGASPKPERYSNKAVTMLMENGYNVIPVHPAVKEVNGISVTADLSEIEDEIHTVTLYVNGMMVEKMADKILAVNPKRVIFNPGTESEAAKQIFLDKGIQVQEACTLVLLRTKQF</sequence>
<gene>
    <name evidence="2" type="ORF">HNR50_001878</name>
</gene>
<reference evidence="2 3" key="1">
    <citation type="submission" date="2020-08" db="EMBL/GenBank/DDBJ databases">
        <title>Genomic Encyclopedia of Type Strains, Phase IV (KMG-IV): sequencing the most valuable type-strain genomes for metagenomic binning, comparative biology and taxonomic classification.</title>
        <authorList>
            <person name="Goeker M."/>
        </authorList>
    </citation>
    <scope>NUCLEOTIDE SEQUENCE [LARGE SCALE GENOMIC DNA]</scope>
    <source>
        <strain evidence="2 3">DSM 2461</strain>
    </source>
</reference>
<accession>A0A841RB32</accession>
<dbReference type="EMBL" id="JACHGJ010000002">
    <property type="protein sequence ID" value="MBB6480220.1"/>
    <property type="molecule type" value="Genomic_DNA"/>
</dbReference>
<dbReference type="SMART" id="SM00881">
    <property type="entry name" value="CoA_binding"/>
    <property type="match status" value="1"/>
</dbReference>
<protein>
    <recommendedName>
        <fullName evidence="1">CoA-binding domain-containing protein</fullName>
    </recommendedName>
</protein>
<evidence type="ECO:0000313" key="3">
    <source>
        <dbReference type="Proteomes" id="UP000587760"/>
    </source>
</evidence>
<dbReference type="Gene3D" id="3.40.50.720">
    <property type="entry name" value="NAD(P)-binding Rossmann-like Domain"/>
    <property type="match status" value="1"/>
</dbReference>
<evidence type="ECO:0000259" key="1">
    <source>
        <dbReference type="SMART" id="SM00881"/>
    </source>
</evidence>
<dbReference type="AlphaFoldDB" id="A0A841RB32"/>
<dbReference type="Pfam" id="PF13380">
    <property type="entry name" value="CoA_binding_2"/>
    <property type="match status" value="1"/>
</dbReference>
<comment type="caution">
    <text evidence="2">The sequence shown here is derived from an EMBL/GenBank/DDBJ whole genome shotgun (WGS) entry which is preliminary data.</text>
</comment>
<feature type="domain" description="CoA-binding" evidence="1">
    <location>
        <begin position="1"/>
        <end position="91"/>
    </location>
</feature>
<evidence type="ECO:0000313" key="2">
    <source>
        <dbReference type="EMBL" id="MBB6480220.1"/>
    </source>
</evidence>
<dbReference type="InterPro" id="IPR036291">
    <property type="entry name" value="NAD(P)-bd_dom_sf"/>
</dbReference>
<name>A0A841RB32_9SPIO</name>
<dbReference type="PANTHER" id="PTHR33303:SF2">
    <property type="entry name" value="COA-BINDING DOMAIN-CONTAINING PROTEIN"/>
    <property type="match status" value="1"/>
</dbReference>
<dbReference type="Proteomes" id="UP000587760">
    <property type="component" value="Unassembled WGS sequence"/>
</dbReference>
<organism evidence="2 3">
    <name type="scientific">Spirochaeta isovalerica</name>
    <dbReference type="NCBI Taxonomy" id="150"/>
    <lineage>
        <taxon>Bacteria</taxon>
        <taxon>Pseudomonadati</taxon>
        <taxon>Spirochaetota</taxon>
        <taxon>Spirochaetia</taxon>
        <taxon>Spirochaetales</taxon>
        <taxon>Spirochaetaceae</taxon>
        <taxon>Spirochaeta</taxon>
    </lineage>
</organism>